<feature type="coiled-coil region" evidence="7">
    <location>
        <begin position="26"/>
        <end position="53"/>
    </location>
</feature>
<dbReference type="AlphaFoldDB" id="A0A4C1UUU7"/>
<keyword evidence="10" id="KW-1185">Reference proteome</keyword>
<evidence type="ECO:0000256" key="6">
    <source>
        <dbReference type="ARBA" id="ARBA00044798"/>
    </source>
</evidence>
<evidence type="ECO:0000313" key="9">
    <source>
        <dbReference type="EMBL" id="GBP29762.1"/>
    </source>
</evidence>
<keyword evidence="3 7" id="KW-0175">Coiled coil</keyword>
<dbReference type="PANTHER" id="PTHR15654:SF2">
    <property type="entry name" value="COILED-COIL DOMAIN-CONTAINING PROTEIN 113"/>
    <property type="match status" value="1"/>
</dbReference>
<evidence type="ECO:0000256" key="7">
    <source>
        <dbReference type="SAM" id="Coils"/>
    </source>
</evidence>
<evidence type="ECO:0000256" key="1">
    <source>
        <dbReference type="ARBA" id="ARBA00004138"/>
    </source>
</evidence>
<comment type="caution">
    <text evidence="9">The sequence shown here is derived from an EMBL/GenBank/DDBJ whole genome shotgun (WGS) entry which is preliminary data.</text>
</comment>
<dbReference type="Proteomes" id="UP000299102">
    <property type="component" value="Unassembled WGS sequence"/>
</dbReference>
<dbReference type="OrthoDB" id="10259713at2759"/>
<dbReference type="PANTHER" id="PTHR15654">
    <property type="entry name" value="COILED-COIL DOMAIN-CONTAINING PROTEIN 113-RELATED"/>
    <property type="match status" value="1"/>
</dbReference>
<name>A0A4C1UUU7_EUMVA</name>
<reference evidence="9 10" key="1">
    <citation type="journal article" date="2019" name="Commun. Biol.">
        <title>The bagworm genome reveals a unique fibroin gene that provides high tensile strength.</title>
        <authorList>
            <person name="Kono N."/>
            <person name="Nakamura H."/>
            <person name="Ohtoshi R."/>
            <person name="Tomita M."/>
            <person name="Numata K."/>
            <person name="Arakawa K."/>
        </authorList>
    </citation>
    <scope>NUCLEOTIDE SEQUENCE [LARGE SCALE GENOMIC DNA]</scope>
</reference>
<dbReference type="STRING" id="151549.A0A4C1UUU7"/>
<dbReference type="InterPro" id="IPR025254">
    <property type="entry name" value="CCDC113/CCDC96_CC"/>
</dbReference>
<comment type="subcellular location">
    <subcellularLocation>
        <location evidence="1">Cell projection</location>
        <location evidence="1">Cilium</location>
    </subcellularLocation>
</comment>
<dbReference type="Pfam" id="PF13870">
    <property type="entry name" value="CCDC113_CCDC96_CC"/>
    <property type="match status" value="1"/>
</dbReference>
<sequence length="468" mass="53868">MALDAKSSVSQYSRGSQALDLDDLSDEELLNLVEELKTKIRLLRLENEVLERTIVRLEPSLMAGVQQALNYASKMQTNISISKVSFAKSQPSRTGSESLASQSKLLMSSSRASSRRMSTVKSRATIILGAGPKINIIEKTELVTREMELMVENLESYRRNAERRHGILKAQLEEIGIRVANIESSNEAFTEQVIVEGPDKLTQRIPAEVWVKFMNEWMKSTDELVGKFRLRTATLTIQYGRLKSQVSIKQELSENLKPVDFEKMEIQNSVCRSTIKEKIAALVELKKSTGDANLNLTVHKNMMTEQNLYLSKVLDTTNKRKKRTIELNKEKNSIAVEADRYCGKLKKIRHFVQKYEVPSIMDYVYIKTEMDRLKFNIKMLKNRYHIQVIALASFNKKLKSRPEALSELQARRDRNQELGPERNSELDWGRTRLWNLHRNYEHGRYRHDVAIARSPNMNEDEGTHSMST</sequence>
<evidence type="ECO:0000256" key="2">
    <source>
        <dbReference type="ARBA" id="ARBA00022794"/>
    </source>
</evidence>
<proteinExistence type="inferred from homology"/>
<gene>
    <name evidence="9" type="primary">CCDC113</name>
    <name evidence="9" type="ORF">EVAR_94602_1</name>
</gene>
<dbReference type="GO" id="GO:0060271">
    <property type="term" value="P:cilium assembly"/>
    <property type="evidence" value="ECO:0007669"/>
    <property type="project" value="TreeGrafter"/>
</dbReference>
<feature type="domain" description="CCDC113/CCDC96 coiled-coil" evidence="8">
    <location>
        <begin position="218"/>
        <end position="386"/>
    </location>
</feature>
<accession>A0A4C1UUU7</accession>
<keyword evidence="4" id="KW-0966">Cell projection</keyword>
<organism evidence="9 10">
    <name type="scientific">Eumeta variegata</name>
    <name type="common">Bagworm moth</name>
    <name type="synonym">Eumeta japonica</name>
    <dbReference type="NCBI Taxonomy" id="151549"/>
    <lineage>
        <taxon>Eukaryota</taxon>
        <taxon>Metazoa</taxon>
        <taxon>Ecdysozoa</taxon>
        <taxon>Arthropoda</taxon>
        <taxon>Hexapoda</taxon>
        <taxon>Insecta</taxon>
        <taxon>Pterygota</taxon>
        <taxon>Neoptera</taxon>
        <taxon>Endopterygota</taxon>
        <taxon>Lepidoptera</taxon>
        <taxon>Glossata</taxon>
        <taxon>Ditrysia</taxon>
        <taxon>Tineoidea</taxon>
        <taxon>Psychidae</taxon>
        <taxon>Oiketicinae</taxon>
        <taxon>Eumeta</taxon>
    </lineage>
</organism>
<protein>
    <recommendedName>
        <fullName evidence="6">Cilia- and flagella-associated protein 263</fullName>
    </recommendedName>
</protein>
<evidence type="ECO:0000256" key="4">
    <source>
        <dbReference type="ARBA" id="ARBA00023273"/>
    </source>
</evidence>
<evidence type="ECO:0000259" key="8">
    <source>
        <dbReference type="Pfam" id="PF13870"/>
    </source>
</evidence>
<dbReference type="GO" id="GO:0036064">
    <property type="term" value="C:ciliary basal body"/>
    <property type="evidence" value="ECO:0007669"/>
    <property type="project" value="TreeGrafter"/>
</dbReference>
<comment type="similarity">
    <text evidence="5">Belongs to the CFAP263 family.</text>
</comment>
<evidence type="ECO:0000256" key="3">
    <source>
        <dbReference type="ARBA" id="ARBA00023054"/>
    </source>
</evidence>
<dbReference type="GO" id="GO:0005930">
    <property type="term" value="C:axoneme"/>
    <property type="evidence" value="ECO:0007669"/>
    <property type="project" value="TreeGrafter"/>
</dbReference>
<evidence type="ECO:0000313" key="10">
    <source>
        <dbReference type="Proteomes" id="UP000299102"/>
    </source>
</evidence>
<dbReference type="InterPro" id="IPR051885">
    <property type="entry name" value="CC_CF"/>
</dbReference>
<dbReference type="EMBL" id="BGZK01000224">
    <property type="protein sequence ID" value="GBP29762.1"/>
    <property type="molecule type" value="Genomic_DNA"/>
</dbReference>
<keyword evidence="2" id="KW-0970">Cilium biogenesis/degradation</keyword>
<evidence type="ECO:0000256" key="5">
    <source>
        <dbReference type="ARBA" id="ARBA00044506"/>
    </source>
</evidence>